<dbReference type="Proteomes" id="UP001162992">
    <property type="component" value="Chromosome 12"/>
</dbReference>
<protein>
    <submittedName>
        <fullName evidence="1">Uncharacterized protein</fullName>
    </submittedName>
</protein>
<sequence>MTARAGHGQCMAPPGRIPLVDLIPSDGLPSDRYKLAVSALSQSLARYSMAVVQLPPGDDILLQCVVDSSRMFFHHRPITGSEFVHAEDLQDWHRTVGYYSQPQHAREFFDYRPGRTCSEANAGTELPPPGLPELFSCLGKASRYLLEAICWYLDLSSFAFTELLDNVPLKSGEISTSVLCVCCHGRPGVHCVQHGAMVMSAQERGRIPLFDSPEPHADKGLLTLIRSDKPGLQIRDMQGRWLLADGELGPNEIVVYPGLSLYQATAGYVSPALFRTEICNSAQGHMYGRCSVAFKLMPKATAILHSSPMSTAGHVVGGLFQQPVAVSDFMQRSLSMDQIVSRPGIANYYFPAPTEGSPKVSKRRRQVSKGKPLAPSKRLRLEAQRVLKERVQEIADRKGLKIRFCNFKDCEEHHAALDSPCAIMRAELGWPPGVPFVHPHDLPNKAKQAFLEAYEPGWTSCQDGELGLIESAFSHSHH</sequence>
<accession>A0ACC2C4C9</accession>
<organism evidence="1 2">
    <name type="scientific">Diphasiastrum complanatum</name>
    <name type="common">Issler's clubmoss</name>
    <name type="synonym">Lycopodium complanatum</name>
    <dbReference type="NCBI Taxonomy" id="34168"/>
    <lineage>
        <taxon>Eukaryota</taxon>
        <taxon>Viridiplantae</taxon>
        <taxon>Streptophyta</taxon>
        <taxon>Embryophyta</taxon>
        <taxon>Tracheophyta</taxon>
        <taxon>Lycopodiopsida</taxon>
        <taxon>Lycopodiales</taxon>
        <taxon>Lycopodiaceae</taxon>
        <taxon>Lycopodioideae</taxon>
        <taxon>Diphasiastrum</taxon>
    </lineage>
</organism>
<name>A0ACC2C4C9_DIPCM</name>
<dbReference type="EMBL" id="CM055103">
    <property type="protein sequence ID" value="KAJ7536877.1"/>
    <property type="molecule type" value="Genomic_DNA"/>
</dbReference>
<comment type="caution">
    <text evidence="1">The sequence shown here is derived from an EMBL/GenBank/DDBJ whole genome shotgun (WGS) entry which is preliminary data.</text>
</comment>
<keyword evidence="2" id="KW-1185">Reference proteome</keyword>
<gene>
    <name evidence="1" type="ORF">O6H91_12G086200</name>
</gene>
<proteinExistence type="predicted"/>
<evidence type="ECO:0000313" key="2">
    <source>
        <dbReference type="Proteomes" id="UP001162992"/>
    </source>
</evidence>
<reference evidence="2" key="1">
    <citation type="journal article" date="2024" name="Proc. Natl. Acad. Sci. U.S.A.">
        <title>Extraordinary preservation of gene collinearity over three hundred million years revealed in homosporous lycophytes.</title>
        <authorList>
            <person name="Li C."/>
            <person name="Wickell D."/>
            <person name="Kuo L.Y."/>
            <person name="Chen X."/>
            <person name="Nie B."/>
            <person name="Liao X."/>
            <person name="Peng D."/>
            <person name="Ji J."/>
            <person name="Jenkins J."/>
            <person name="Williams M."/>
            <person name="Shu S."/>
            <person name="Plott C."/>
            <person name="Barry K."/>
            <person name="Rajasekar S."/>
            <person name="Grimwood J."/>
            <person name="Han X."/>
            <person name="Sun S."/>
            <person name="Hou Z."/>
            <person name="He W."/>
            <person name="Dai G."/>
            <person name="Sun C."/>
            <person name="Schmutz J."/>
            <person name="Leebens-Mack J.H."/>
            <person name="Li F.W."/>
            <person name="Wang L."/>
        </authorList>
    </citation>
    <scope>NUCLEOTIDE SEQUENCE [LARGE SCALE GENOMIC DNA]</scope>
    <source>
        <strain evidence="2">cv. PW_Plant_1</strain>
    </source>
</reference>
<evidence type="ECO:0000313" key="1">
    <source>
        <dbReference type="EMBL" id="KAJ7536877.1"/>
    </source>
</evidence>